<proteinExistence type="predicted"/>
<dbReference type="SUPFAM" id="SSF82171">
    <property type="entry name" value="DPP6 N-terminal domain-like"/>
    <property type="match status" value="1"/>
</dbReference>
<feature type="chain" id="PRO_5031537631" evidence="1">
    <location>
        <begin position="24"/>
        <end position="488"/>
    </location>
</feature>
<sequence>MKIFYTSFFITFCFVLECPLVASQQSTNIPGPSNSNDGNIDGFFSGPFQECKKEGQKCSLKNAKKLCCEEFACVDKTCVKKDVGPYKLGNFFVMRVDMTDKYKGAPLSMSDDGTTLVFKSDKSTHVRYDPFSEALQLPTYNTKVEAEYKENSYKPSFDPVWTNAVSGDGKAFAVADYENQVVRTYRLSDDEGYYPFGKELRYGAAIFGTSFGSSIALSKYGNFLVIGADQSYEEGNDRKGFIMRYEFVHTVDKEMGWGYWKRKGDVIFGDNPGDELGRLPLEISSDGSRIAVGGGANGFVTVYDWDRKEESWSKVERLSFECKGWAGCVCDLTCIQNEDGIWNDPMFGKESLVLSSNGNILAIGDSTYDPERIATTGDDGADNGAIYFYKYKDGKFVEYAEKLVGPPNANYGRRFDMSDDGKIVVVSEKDPYLTRVLKLNKKKKKFESLQEFPGQYMYNVEMSRDGKKIALLSWKENIGTRLSLLSSM</sequence>
<evidence type="ECO:0000313" key="2">
    <source>
        <dbReference type="EMBL" id="CAD8895456.1"/>
    </source>
</evidence>
<evidence type="ECO:0000256" key="1">
    <source>
        <dbReference type="SAM" id="SignalP"/>
    </source>
</evidence>
<reference evidence="2" key="1">
    <citation type="submission" date="2021-01" db="EMBL/GenBank/DDBJ databases">
        <authorList>
            <person name="Corre E."/>
            <person name="Pelletier E."/>
            <person name="Niang G."/>
            <person name="Scheremetjew M."/>
            <person name="Finn R."/>
            <person name="Kale V."/>
            <person name="Holt S."/>
            <person name="Cochrane G."/>
            <person name="Meng A."/>
            <person name="Brown T."/>
            <person name="Cohen L."/>
        </authorList>
    </citation>
    <scope>NUCLEOTIDE SEQUENCE</scope>
    <source>
        <strain evidence="2">308</strain>
    </source>
</reference>
<dbReference type="Gene3D" id="2.130.10.10">
    <property type="entry name" value="YVTN repeat-like/Quinoprotein amine dehydrogenase"/>
    <property type="match status" value="1"/>
</dbReference>
<feature type="signal peptide" evidence="1">
    <location>
        <begin position="1"/>
        <end position="23"/>
    </location>
</feature>
<dbReference type="AlphaFoldDB" id="A0A7S1FXE1"/>
<name>A0A7S1FXE1_9STRA</name>
<dbReference type="EMBL" id="HBFR01031220">
    <property type="protein sequence ID" value="CAD8895456.1"/>
    <property type="molecule type" value="Transcribed_RNA"/>
</dbReference>
<keyword evidence="1" id="KW-0732">Signal</keyword>
<gene>
    <name evidence="2" type="ORF">CHYS00102_LOCUS22670</name>
</gene>
<accession>A0A7S1FXE1</accession>
<organism evidence="2">
    <name type="scientific">Corethron hystrix</name>
    <dbReference type="NCBI Taxonomy" id="216773"/>
    <lineage>
        <taxon>Eukaryota</taxon>
        <taxon>Sar</taxon>
        <taxon>Stramenopiles</taxon>
        <taxon>Ochrophyta</taxon>
        <taxon>Bacillariophyta</taxon>
        <taxon>Coscinodiscophyceae</taxon>
        <taxon>Corethrophycidae</taxon>
        <taxon>Corethrales</taxon>
        <taxon>Corethraceae</taxon>
        <taxon>Corethron</taxon>
    </lineage>
</organism>
<protein>
    <submittedName>
        <fullName evidence="2">Uncharacterized protein</fullName>
    </submittedName>
</protein>
<dbReference type="InterPro" id="IPR015943">
    <property type="entry name" value="WD40/YVTN_repeat-like_dom_sf"/>
</dbReference>